<dbReference type="Proteomes" id="UP000299102">
    <property type="component" value="Unassembled WGS sequence"/>
</dbReference>
<organism evidence="2 3">
    <name type="scientific">Eumeta variegata</name>
    <name type="common">Bagworm moth</name>
    <name type="synonym">Eumeta japonica</name>
    <dbReference type="NCBI Taxonomy" id="151549"/>
    <lineage>
        <taxon>Eukaryota</taxon>
        <taxon>Metazoa</taxon>
        <taxon>Ecdysozoa</taxon>
        <taxon>Arthropoda</taxon>
        <taxon>Hexapoda</taxon>
        <taxon>Insecta</taxon>
        <taxon>Pterygota</taxon>
        <taxon>Neoptera</taxon>
        <taxon>Endopterygota</taxon>
        <taxon>Lepidoptera</taxon>
        <taxon>Glossata</taxon>
        <taxon>Ditrysia</taxon>
        <taxon>Tineoidea</taxon>
        <taxon>Psychidae</taxon>
        <taxon>Oiketicinae</taxon>
        <taxon>Eumeta</taxon>
    </lineage>
</organism>
<evidence type="ECO:0000313" key="2">
    <source>
        <dbReference type="EMBL" id="GBP65583.1"/>
    </source>
</evidence>
<keyword evidence="3" id="KW-1185">Reference proteome</keyword>
<sequence>MAMENEDGVTVLKWKDKRDVLMLSTKHSDKLLWWRALINYLTRPADSQEIIINERPKRLKHVLKLKEGKVRDTRRFSCNVIKIQYRNLVVIIMQPKIPFKPEPTGSRKKEEARLALFTAMHTSIRVVDHLGERNRMTLKLLTAILRVRCGLRLEGKCCNNYEVPVSVVKQIGTKESYQSDTDDDGADKTDSSEDELI</sequence>
<protein>
    <submittedName>
        <fullName evidence="2">Uncharacterized protein</fullName>
    </submittedName>
</protein>
<feature type="region of interest" description="Disordered" evidence="1">
    <location>
        <begin position="174"/>
        <end position="197"/>
    </location>
</feature>
<dbReference type="EMBL" id="BGZK01000932">
    <property type="protein sequence ID" value="GBP65583.1"/>
    <property type="molecule type" value="Genomic_DNA"/>
</dbReference>
<accession>A0A4C1XRA8</accession>
<dbReference type="OrthoDB" id="10023262at2759"/>
<evidence type="ECO:0000256" key="1">
    <source>
        <dbReference type="SAM" id="MobiDB-lite"/>
    </source>
</evidence>
<reference evidence="2 3" key="1">
    <citation type="journal article" date="2019" name="Commun. Biol.">
        <title>The bagworm genome reveals a unique fibroin gene that provides high tensile strength.</title>
        <authorList>
            <person name="Kono N."/>
            <person name="Nakamura H."/>
            <person name="Ohtoshi R."/>
            <person name="Tomita M."/>
            <person name="Numata K."/>
            <person name="Arakawa K."/>
        </authorList>
    </citation>
    <scope>NUCLEOTIDE SEQUENCE [LARGE SCALE GENOMIC DNA]</scope>
</reference>
<name>A0A4C1XRA8_EUMVA</name>
<evidence type="ECO:0000313" key="3">
    <source>
        <dbReference type="Proteomes" id="UP000299102"/>
    </source>
</evidence>
<proteinExistence type="predicted"/>
<comment type="caution">
    <text evidence="2">The sequence shown here is derived from an EMBL/GenBank/DDBJ whole genome shotgun (WGS) entry which is preliminary data.</text>
</comment>
<dbReference type="AlphaFoldDB" id="A0A4C1XRA8"/>
<gene>
    <name evidence="2" type="ORF">EVAR_87559_1</name>
</gene>